<organism evidence="1 2">
    <name type="scientific">Bauhinia variegata</name>
    <name type="common">Purple orchid tree</name>
    <name type="synonym">Phanera variegata</name>
    <dbReference type="NCBI Taxonomy" id="167791"/>
    <lineage>
        <taxon>Eukaryota</taxon>
        <taxon>Viridiplantae</taxon>
        <taxon>Streptophyta</taxon>
        <taxon>Embryophyta</taxon>
        <taxon>Tracheophyta</taxon>
        <taxon>Spermatophyta</taxon>
        <taxon>Magnoliopsida</taxon>
        <taxon>eudicotyledons</taxon>
        <taxon>Gunneridae</taxon>
        <taxon>Pentapetalae</taxon>
        <taxon>rosids</taxon>
        <taxon>fabids</taxon>
        <taxon>Fabales</taxon>
        <taxon>Fabaceae</taxon>
        <taxon>Cercidoideae</taxon>
        <taxon>Cercideae</taxon>
        <taxon>Bauhiniinae</taxon>
        <taxon>Bauhinia</taxon>
    </lineage>
</organism>
<dbReference type="Proteomes" id="UP000828941">
    <property type="component" value="Chromosome 7"/>
</dbReference>
<protein>
    <submittedName>
        <fullName evidence="1">Uncharacterized protein</fullName>
    </submittedName>
</protein>
<accession>A0ACB9NB97</accession>
<keyword evidence="2" id="KW-1185">Reference proteome</keyword>
<sequence length="145" mass="16460">MLSAPSFRFRSPILNPHYHQLSSATRTLSPVILQPSPVLQFRGPSFLQPPRLEGKPPGTLFVQAKPPSADKSNEQKWVHEGSIIESLPNGMFRVRLDNEDLILGYISGKIRKNFVRILPGDRVKVEVSRYDTSKGRIVYRLRNNP</sequence>
<comment type="caution">
    <text evidence="1">The sequence shown here is derived from an EMBL/GenBank/DDBJ whole genome shotgun (WGS) entry which is preliminary data.</text>
</comment>
<reference evidence="1 2" key="1">
    <citation type="journal article" date="2022" name="DNA Res.">
        <title>Chromosomal-level genome assembly of the orchid tree Bauhinia variegata (Leguminosae; Cercidoideae) supports the allotetraploid origin hypothesis of Bauhinia.</title>
        <authorList>
            <person name="Zhong Y."/>
            <person name="Chen Y."/>
            <person name="Zheng D."/>
            <person name="Pang J."/>
            <person name="Liu Y."/>
            <person name="Luo S."/>
            <person name="Meng S."/>
            <person name="Qian L."/>
            <person name="Wei D."/>
            <person name="Dai S."/>
            <person name="Zhou R."/>
        </authorList>
    </citation>
    <scope>NUCLEOTIDE SEQUENCE [LARGE SCALE GENOMIC DNA]</scope>
    <source>
        <strain evidence="1">BV-YZ2020</strain>
    </source>
</reference>
<name>A0ACB9NB97_BAUVA</name>
<evidence type="ECO:0000313" key="1">
    <source>
        <dbReference type="EMBL" id="KAI4333674.1"/>
    </source>
</evidence>
<evidence type="ECO:0000313" key="2">
    <source>
        <dbReference type="Proteomes" id="UP000828941"/>
    </source>
</evidence>
<dbReference type="EMBL" id="CM039432">
    <property type="protein sequence ID" value="KAI4333674.1"/>
    <property type="molecule type" value="Genomic_DNA"/>
</dbReference>
<gene>
    <name evidence="1" type="ORF">L6164_018453</name>
</gene>
<proteinExistence type="predicted"/>